<dbReference type="RefSeq" id="WP_101250624.1">
    <property type="nucleotide sequence ID" value="NZ_PIUM01000010.1"/>
</dbReference>
<sequence>MMRRLDYSWRLFATGSAFAFIFFGGGLLAVTVLPLLSLLPGRKRRRAQMIVHRLFRHYIWMLRHLGLLTLQTEGLDKLAAPGGRLVVANHPSLLDVVILMAFIPKAQCIVKHQLWDHKLLGPLVRRAGYIRNDLDPETLVAACKTALDQGNSLIIFPEGTRSLPGVPPQMRRGFANLATLTGASIQLVVITCDPPTLIKGEPWWRIPPHKPSFRLVVDEVLDASTYLDHQCRSLAARHLVRFVETYFAEKLGYV</sequence>
<name>A0A2N3PW27_9PROT</name>
<keyword evidence="3 6" id="KW-0012">Acyltransferase</keyword>
<evidence type="ECO:0000313" key="6">
    <source>
        <dbReference type="EMBL" id="PKU24588.1"/>
    </source>
</evidence>
<gene>
    <name evidence="6" type="ORF">CWS72_10840</name>
</gene>
<dbReference type="InterPro" id="IPR002123">
    <property type="entry name" value="Plipid/glycerol_acylTrfase"/>
</dbReference>
<evidence type="ECO:0000256" key="3">
    <source>
        <dbReference type="ARBA" id="ARBA00023315"/>
    </source>
</evidence>
<dbReference type="CDD" id="cd07989">
    <property type="entry name" value="LPLAT_AGPAT-like"/>
    <property type="match status" value="1"/>
</dbReference>
<feature type="transmembrane region" description="Helical" evidence="4">
    <location>
        <begin position="12"/>
        <end position="39"/>
    </location>
</feature>
<dbReference type="GO" id="GO:0006654">
    <property type="term" value="P:phosphatidic acid biosynthetic process"/>
    <property type="evidence" value="ECO:0007669"/>
    <property type="project" value="TreeGrafter"/>
</dbReference>
<dbReference type="Proteomes" id="UP000233293">
    <property type="component" value="Unassembled WGS sequence"/>
</dbReference>
<proteinExistence type="predicted"/>
<keyword evidence="4" id="KW-0472">Membrane</keyword>
<accession>A0A2N3PW27</accession>
<protein>
    <submittedName>
        <fullName evidence="6">1-acyl-sn-glycerol-3-phosphate acyltransferase</fullName>
    </submittedName>
</protein>
<evidence type="ECO:0000256" key="2">
    <source>
        <dbReference type="ARBA" id="ARBA00022679"/>
    </source>
</evidence>
<evidence type="ECO:0000313" key="7">
    <source>
        <dbReference type="Proteomes" id="UP000233293"/>
    </source>
</evidence>
<keyword evidence="4" id="KW-1133">Transmembrane helix</keyword>
<organism evidence="6 7">
    <name type="scientific">Telmatospirillum siberiense</name>
    <dbReference type="NCBI Taxonomy" id="382514"/>
    <lineage>
        <taxon>Bacteria</taxon>
        <taxon>Pseudomonadati</taxon>
        <taxon>Pseudomonadota</taxon>
        <taxon>Alphaproteobacteria</taxon>
        <taxon>Rhodospirillales</taxon>
        <taxon>Rhodospirillaceae</taxon>
        <taxon>Telmatospirillum</taxon>
    </lineage>
</organism>
<dbReference type="GO" id="GO:0003841">
    <property type="term" value="F:1-acylglycerol-3-phosphate O-acyltransferase activity"/>
    <property type="evidence" value="ECO:0007669"/>
    <property type="project" value="TreeGrafter"/>
</dbReference>
<comment type="caution">
    <text evidence="6">The sequence shown here is derived from an EMBL/GenBank/DDBJ whole genome shotgun (WGS) entry which is preliminary data.</text>
</comment>
<dbReference type="OrthoDB" id="9808424at2"/>
<dbReference type="AlphaFoldDB" id="A0A2N3PW27"/>
<feature type="domain" description="Phospholipid/glycerol acyltransferase" evidence="5">
    <location>
        <begin position="84"/>
        <end position="193"/>
    </location>
</feature>
<dbReference type="Pfam" id="PF01553">
    <property type="entry name" value="Acyltransferase"/>
    <property type="match status" value="1"/>
</dbReference>
<keyword evidence="2 6" id="KW-0808">Transferase</keyword>
<dbReference type="PANTHER" id="PTHR10434:SF66">
    <property type="entry name" value="PHOSPHOLIPID_GLYCEROL ACYLTRANSFERASE DOMAIN-CONTAINING PROTEIN"/>
    <property type="match status" value="1"/>
</dbReference>
<reference evidence="7" key="1">
    <citation type="submission" date="2017-12" db="EMBL/GenBank/DDBJ databases">
        <title>Draft genome sequence of Telmatospirillum siberiense 26-4b1T, an acidotolerant peatland alphaproteobacterium potentially involved in sulfur cycling.</title>
        <authorList>
            <person name="Hausmann B."/>
            <person name="Pjevac P."/>
            <person name="Schreck K."/>
            <person name="Herbold C.W."/>
            <person name="Daims H."/>
            <person name="Wagner M."/>
            <person name="Pester M."/>
            <person name="Loy A."/>
        </authorList>
    </citation>
    <scope>NUCLEOTIDE SEQUENCE [LARGE SCALE GENOMIC DNA]</scope>
    <source>
        <strain evidence="7">26-4b1</strain>
    </source>
</reference>
<keyword evidence="7" id="KW-1185">Reference proteome</keyword>
<comment type="pathway">
    <text evidence="1">Lipid metabolism.</text>
</comment>
<evidence type="ECO:0000256" key="4">
    <source>
        <dbReference type="SAM" id="Phobius"/>
    </source>
</evidence>
<keyword evidence="4" id="KW-0812">Transmembrane</keyword>
<evidence type="ECO:0000256" key="1">
    <source>
        <dbReference type="ARBA" id="ARBA00005189"/>
    </source>
</evidence>
<dbReference type="PANTHER" id="PTHR10434">
    <property type="entry name" value="1-ACYL-SN-GLYCEROL-3-PHOSPHATE ACYLTRANSFERASE"/>
    <property type="match status" value="1"/>
</dbReference>
<evidence type="ECO:0000259" key="5">
    <source>
        <dbReference type="SMART" id="SM00563"/>
    </source>
</evidence>
<dbReference type="SMART" id="SM00563">
    <property type="entry name" value="PlsC"/>
    <property type="match status" value="1"/>
</dbReference>
<dbReference type="SUPFAM" id="SSF69593">
    <property type="entry name" value="Glycerol-3-phosphate (1)-acyltransferase"/>
    <property type="match status" value="1"/>
</dbReference>
<dbReference type="EMBL" id="PIUM01000010">
    <property type="protein sequence ID" value="PKU24588.1"/>
    <property type="molecule type" value="Genomic_DNA"/>
</dbReference>